<gene>
    <name evidence="6" type="ORF">RUM43_012739</name>
</gene>
<evidence type="ECO:0000313" key="7">
    <source>
        <dbReference type="Proteomes" id="UP001372834"/>
    </source>
</evidence>
<reference evidence="6 7" key="1">
    <citation type="submission" date="2023-10" db="EMBL/GenBank/DDBJ databases">
        <title>Genomes of two closely related lineages of the louse Polyplax serrata with different host specificities.</title>
        <authorList>
            <person name="Martinu J."/>
            <person name="Tarabai H."/>
            <person name="Stefka J."/>
            <person name="Hypsa V."/>
        </authorList>
    </citation>
    <scope>NUCLEOTIDE SEQUENCE [LARGE SCALE GENOMIC DNA]</scope>
    <source>
        <strain evidence="6">HR10_N</strain>
    </source>
</reference>
<dbReference type="GO" id="GO:0007186">
    <property type="term" value="P:G protein-coupled receptor signaling pathway"/>
    <property type="evidence" value="ECO:0007669"/>
    <property type="project" value="TreeGrafter"/>
</dbReference>
<dbReference type="Proteomes" id="UP001372834">
    <property type="component" value="Unassembled WGS sequence"/>
</dbReference>
<sequence>MICEVCIVEKRGTGQLYAMKYMNKSQCMERDALTNVLKEVEILTMLEHPFLCSFHFEVTKREKNLIMKTQWKKKKRNSLKVTRDRFGKKAQQLVVDE</sequence>
<evidence type="ECO:0000313" key="6">
    <source>
        <dbReference type="EMBL" id="KAK6632996.1"/>
    </source>
</evidence>
<dbReference type="GO" id="GO:0004703">
    <property type="term" value="F:G protein-coupled receptor kinase activity"/>
    <property type="evidence" value="ECO:0007669"/>
    <property type="project" value="TreeGrafter"/>
</dbReference>
<keyword evidence="5" id="KW-0067">ATP-binding</keyword>
<dbReference type="AlphaFoldDB" id="A0AAN8P2E7"/>
<accession>A0AAN8P2E7</accession>
<dbReference type="Gene3D" id="3.30.200.20">
    <property type="entry name" value="Phosphorylase Kinase, domain 1"/>
    <property type="match status" value="1"/>
</dbReference>
<dbReference type="InterPro" id="IPR011009">
    <property type="entry name" value="Kinase-like_dom_sf"/>
</dbReference>
<organism evidence="6 7">
    <name type="scientific">Polyplax serrata</name>
    <name type="common">Common mouse louse</name>
    <dbReference type="NCBI Taxonomy" id="468196"/>
    <lineage>
        <taxon>Eukaryota</taxon>
        <taxon>Metazoa</taxon>
        <taxon>Ecdysozoa</taxon>
        <taxon>Arthropoda</taxon>
        <taxon>Hexapoda</taxon>
        <taxon>Insecta</taxon>
        <taxon>Pterygota</taxon>
        <taxon>Neoptera</taxon>
        <taxon>Paraneoptera</taxon>
        <taxon>Psocodea</taxon>
        <taxon>Troctomorpha</taxon>
        <taxon>Phthiraptera</taxon>
        <taxon>Anoplura</taxon>
        <taxon>Polyplacidae</taxon>
        <taxon>Polyplax</taxon>
    </lineage>
</organism>
<evidence type="ECO:0000256" key="5">
    <source>
        <dbReference type="ARBA" id="ARBA00022840"/>
    </source>
</evidence>
<evidence type="ECO:0000256" key="3">
    <source>
        <dbReference type="ARBA" id="ARBA00022741"/>
    </source>
</evidence>
<dbReference type="EMBL" id="JAWJWE010000006">
    <property type="protein sequence ID" value="KAK6632996.1"/>
    <property type="molecule type" value="Genomic_DNA"/>
</dbReference>
<dbReference type="GO" id="GO:0005524">
    <property type="term" value="F:ATP binding"/>
    <property type="evidence" value="ECO:0007669"/>
    <property type="project" value="UniProtKB-KW"/>
</dbReference>
<dbReference type="GO" id="GO:0009966">
    <property type="term" value="P:regulation of signal transduction"/>
    <property type="evidence" value="ECO:0007669"/>
    <property type="project" value="TreeGrafter"/>
</dbReference>
<dbReference type="SUPFAM" id="SSF56112">
    <property type="entry name" value="Protein kinase-like (PK-like)"/>
    <property type="match status" value="1"/>
</dbReference>
<dbReference type="PANTHER" id="PTHR24355:SF30">
    <property type="entry name" value="SERINE_THREONINE-PROTEIN KINASE 32B ISOFORM X1"/>
    <property type="match status" value="1"/>
</dbReference>
<evidence type="ECO:0008006" key="8">
    <source>
        <dbReference type="Google" id="ProtNLM"/>
    </source>
</evidence>
<name>A0AAN8P2E7_POLSC</name>
<evidence type="ECO:0000256" key="1">
    <source>
        <dbReference type="ARBA" id="ARBA00022527"/>
    </source>
</evidence>
<comment type="caution">
    <text evidence="6">The sequence shown here is derived from an EMBL/GenBank/DDBJ whole genome shotgun (WGS) entry which is preliminary data.</text>
</comment>
<keyword evidence="2" id="KW-0808">Transferase</keyword>
<proteinExistence type="predicted"/>
<keyword evidence="4" id="KW-0418">Kinase</keyword>
<protein>
    <recommendedName>
        <fullName evidence="8">Protein kinase domain-containing protein</fullName>
    </recommendedName>
</protein>
<keyword evidence="1" id="KW-0723">Serine/threonine-protein kinase</keyword>
<evidence type="ECO:0000256" key="4">
    <source>
        <dbReference type="ARBA" id="ARBA00022777"/>
    </source>
</evidence>
<dbReference type="GO" id="GO:0001664">
    <property type="term" value="F:G protein-coupled receptor binding"/>
    <property type="evidence" value="ECO:0007669"/>
    <property type="project" value="TreeGrafter"/>
</dbReference>
<evidence type="ECO:0000256" key="2">
    <source>
        <dbReference type="ARBA" id="ARBA00022679"/>
    </source>
</evidence>
<dbReference type="PANTHER" id="PTHR24355">
    <property type="entry name" value="G PROTEIN-COUPLED RECEPTOR KINASE/RIBOSOMAL PROTEIN S6 KINASE"/>
    <property type="match status" value="1"/>
</dbReference>
<keyword evidence="3" id="KW-0547">Nucleotide-binding</keyword>